<dbReference type="Gramene" id="OIW08731">
    <property type="protein sequence ID" value="OIW08731"/>
    <property type="gene ID" value="TanjilG_03407"/>
</dbReference>
<dbReference type="AlphaFoldDB" id="A0A4P1REH6"/>
<dbReference type="EMBL" id="CM007367">
    <property type="protein sequence ID" value="OIW08731.1"/>
    <property type="molecule type" value="Genomic_DNA"/>
</dbReference>
<dbReference type="InterPro" id="IPR044681">
    <property type="entry name" value="PICBP-like"/>
</dbReference>
<protein>
    <recommendedName>
        <fullName evidence="2">Calmodulin-binding domain-containing protein</fullName>
    </recommendedName>
</protein>
<dbReference type="PANTHER" id="PTHR33923:SF11">
    <property type="entry name" value="PLANT CALMODULIN-BINDING-LIKE PROTEIN"/>
    <property type="match status" value="1"/>
</dbReference>
<evidence type="ECO:0000313" key="4">
    <source>
        <dbReference type="Proteomes" id="UP000188354"/>
    </source>
</evidence>
<feature type="compositionally biased region" description="Polar residues" evidence="1">
    <location>
        <begin position="1"/>
        <end position="15"/>
    </location>
</feature>
<sequence length="642" mass="72674">MTDGSPNYMKSTSSSEAKKELFQASLQNTQSGSYGKRASSVSSKKHEKTLSRSSSLNAQERTTCSSTLKDSKFPSYLMLNSEGASVMKVCSYKYCSLNDHLQQPSLPSLKSSISARRHLLKTQKSMRREARSPQILKGPCETKKDKNIEQENVFDERPAYDEANMVIPIITPLAQETDMHFFIEVHVKENEGDTEDRQQMNFAIKENGLAVEEDGVKQITPSMNNVVLKSEIDLEEVLKNCFTDVTIEANTNNTFYQEQNAEDADESQQPTWFHEEVSIGSCISNVSYDEENEENIELDVSDSHFIDLEWEEEHCCASSHEEDIDSSVSSEETDSKSESFLKSFPDVSAMNFQDLASSHIMDILVEEAVQEANEEEYTCSETESQGINSFLEGTSESIETRGTDYSSNGISCDQSSSTEEVFQHLTDAEDNNRENEKHVGDEANCATKILDHEMVENSEGHNMIEACATDENLEYSDSSQENSDESISKEKQTIIVVQDLQLLEGDQVKANKLESSSFIGDGKKNARTNWQWTNRRQRRVQDDDEEMRNIKPQKPNFLSLAPDQEPEKVKLKHQMMDERKNADEWMLDFALRQTITKLAPDRNTKVALLVEAFETVMSIPKRETHVRNSSPFAHARPIQACI</sequence>
<feature type="region of interest" description="Disordered" evidence="1">
    <location>
        <begin position="1"/>
        <end position="64"/>
    </location>
</feature>
<accession>A0A4P1REH6</accession>
<dbReference type="Pfam" id="PF07839">
    <property type="entry name" value="CaM_binding"/>
    <property type="match status" value="1"/>
</dbReference>
<dbReference type="SMART" id="SM01054">
    <property type="entry name" value="CaM_binding"/>
    <property type="match status" value="1"/>
</dbReference>
<feature type="domain" description="Calmodulin-binding" evidence="2">
    <location>
        <begin position="508"/>
        <end position="618"/>
    </location>
</feature>
<gene>
    <name evidence="3" type="ORF">TanjilG_03407</name>
</gene>
<evidence type="ECO:0000256" key="1">
    <source>
        <dbReference type="SAM" id="MobiDB-lite"/>
    </source>
</evidence>
<reference evidence="3 4" key="1">
    <citation type="journal article" date="2017" name="Plant Biotechnol. J.">
        <title>A comprehensive draft genome sequence for lupin (Lupinus angustifolius), an emerging health food: insights into plant-microbe interactions and legume evolution.</title>
        <authorList>
            <person name="Hane J.K."/>
            <person name="Ming Y."/>
            <person name="Kamphuis L.G."/>
            <person name="Nelson M.N."/>
            <person name="Garg G."/>
            <person name="Atkins C.A."/>
            <person name="Bayer P.E."/>
            <person name="Bravo A."/>
            <person name="Bringans S."/>
            <person name="Cannon S."/>
            <person name="Edwards D."/>
            <person name="Foley R."/>
            <person name="Gao L.L."/>
            <person name="Harrison M.J."/>
            <person name="Huang W."/>
            <person name="Hurgobin B."/>
            <person name="Li S."/>
            <person name="Liu C.W."/>
            <person name="McGrath A."/>
            <person name="Morahan G."/>
            <person name="Murray J."/>
            <person name="Weller J."/>
            <person name="Jian J."/>
            <person name="Singh K.B."/>
        </authorList>
    </citation>
    <scope>NUCLEOTIDE SEQUENCE [LARGE SCALE GENOMIC DNA]</scope>
    <source>
        <strain evidence="4">cv. Tanjil</strain>
        <tissue evidence="3">Whole plant</tissue>
    </source>
</reference>
<proteinExistence type="predicted"/>
<dbReference type="Proteomes" id="UP000188354">
    <property type="component" value="Chromosome LG07"/>
</dbReference>
<evidence type="ECO:0000259" key="2">
    <source>
        <dbReference type="SMART" id="SM01054"/>
    </source>
</evidence>
<feature type="compositionally biased region" description="Polar residues" evidence="1">
    <location>
        <begin position="51"/>
        <end position="64"/>
    </location>
</feature>
<dbReference type="GO" id="GO:0005516">
    <property type="term" value="F:calmodulin binding"/>
    <property type="evidence" value="ECO:0007669"/>
    <property type="project" value="InterPro"/>
</dbReference>
<dbReference type="InterPro" id="IPR012417">
    <property type="entry name" value="CaM-bd_dom_pln"/>
</dbReference>
<dbReference type="PANTHER" id="PTHR33923">
    <property type="entry name" value="CALMODULIN-BINDING PROTEIN-RELATED"/>
    <property type="match status" value="1"/>
</dbReference>
<keyword evidence="4" id="KW-1185">Reference proteome</keyword>
<name>A0A4P1REH6_LUPAN</name>
<organism evidence="3 4">
    <name type="scientific">Lupinus angustifolius</name>
    <name type="common">Narrow-leaved blue lupine</name>
    <dbReference type="NCBI Taxonomy" id="3871"/>
    <lineage>
        <taxon>Eukaryota</taxon>
        <taxon>Viridiplantae</taxon>
        <taxon>Streptophyta</taxon>
        <taxon>Embryophyta</taxon>
        <taxon>Tracheophyta</taxon>
        <taxon>Spermatophyta</taxon>
        <taxon>Magnoliopsida</taxon>
        <taxon>eudicotyledons</taxon>
        <taxon>Gunneridae</taxon>
        <taxon>Pentapetalae</taxon>
        <taxon>rosids</taxon>
        <taxon>fabids</taxon>
        <taxon>Fabales</taxon>
        <taxon>Fabaceae</taxon>
        <taxon>Papilionoideae</taxon>
        <taxon>50 kb inversion clade</taxon>
        <taxon>genistoids sensu lato</taxon>
        <taxon>core genistoids</taxon>
        <taxon>Genisteae</taxon>
        <taxon>Lupinus</taxon>
    </lineage>
</organism>
<evidence type="ECO:0000313" key="3">
    <source>
        <dbReference type="EMBL" id="OIW08731.1"/>
    </source>
</evidence>
<dbReference type="STRING" id="3871.A0A4P1REH6"/>
<feature type="compositionally biased region" description="Polar residues" evidence="1">
    <location>
        <begin position="24"/>
        <end position="33"/>
    </location>
</feature>